<feature type="compositionally biased region" description="Acidic residues" evidence="1">
    <location>
        <begin position="42"/>
        <end position="53"/>
    </location>
</feature>
<reference evidence="2 3" key="1">
    <citation type="journal article" date="2018" name="Front. Plant Sci.">
        <title>Red Clover (Trifolium pratense) and Zigzag Clover (T. medium) - A Picture of Genomic Similarities and Differences.</title>
        <authorList>
            <person name="Dluhosova J."/>
            <person name="Istvanek J."/>
            <person name="Nedelnik J."/>
            <person name="Repkova J."/>
        </authorList>
    </citation>
    <scope>NUCLEOTIDE SEQUENCE [LARGE SCALE GENOMIC DNA]</scope>
    <source>
        <strain evidence="3">cv. 10/8</strain>
        <tissue evidence="2">Leaf</tissue>
    </source>
</reference>
<accession>A0A392UVD8</accession>
<comment type="caution">
    <text evidence="2">The sequence shown here is derived from an EMBL/GenBank/DDBJ whole genome shotgun (WGS) entry which is preliminary data.</text>
</comment>
<feature type="compositionally biased region" description="Basic and acidic residues" evidence="1">
    <location>
        <begin position="1"/>
        <end position="11"/>
    </location>
</feature>
<name>A0A392UVD8_9FABA</name>
<dbReference type="Proteomes" id="UP000265520">
    <property type="component" value="Unassembled WGS sequence"/>
</dbReference>
<dbReference type="EMBL" id="LXQA010985028">
    <property type="protein sequence ID" value="MCI79966.1"/>
    <property type="molecule type" value="Genomic_DNA"/>
</dbReference>
<protein>
    <submittedName>
        <fullName evidence="2">Uncharacterized protein</fullName>
    </submittedName>
</protein>
<keyword evidence="3" id="KW-1185">Reference proteome</keyword>
<evidence type="ECO:0000313" key="3">
    <source>
        <dbReference type="Proteomes" id="UP000265520"/>
    </source>
</evidence>
<feature type="compositionally biased region" description="Basic and acidic residues" evidence="1">
    <location>
        <begin position="54"/>
        <end position="65"/>
    </location>
</feature>
<evidence type="ECO:0000256" key="1">
    <source>
        <dbReference type="SAM" id="MobiDB-lite"/>
    </source>
</evidence>
<feature type="region of interest" description="Disordered" evidence="1">
    <location>
        <begin position="1"/>
        <end position="65"/>
    </location>
</feature>
<proteinExistence type="predicted"/>
<organism evidence="2 3">
    <name type="scientific">Trifolium medium</name>
    <dbReference type="NCBI Taxonomy" id="97028"/>
    <lineage>
        <taxon>Eukaryota</taxon>
        <taxon>Viridiplantae</taxon>
        <taxon>Streptophyta</taxon>
        <taxon>Embryophyta</taxon>
        <taxon>Tracheophyta</taxon>
        <taxon>Spermatophyta</taxon>
        <taxon>Magnoliopsida</taxon>
        <taxon>eudicotyledons</taxon>
        <taxon>Gunneridae</taxon>
        <taxon>Pentapetalae</taxon>
        <taxon>rosids</taxon>
        <taxon>fabids</taxon>
        <taxon>Fabales</taxon>
        <taxon>Fabaceae</taxon>
        <taxon>Papilionoideae</taxon>
        <taxon>50 kb inversion clade</taxon>
        <taxon>NPAAA clade</taxon>
        <taxon>Hologalegina</taxon>
        <taxon>IRL clade</taxon>
        <taxon>Trifolieae</taxon>
        <taxon>Trifolium</taxon>
    </lineage>
</organism>
<feature type="non-terminal residue" evidence="2">
    <location>
        <position position="65"/>
    </location>
</feature>
<dbReference type="AlphaFoldDB" id="A0A392UVD8"/>
<evidence type="ECO:0000313" key="2">
    <source>
        <dbReference type="EMBL" id="MCI79966.1"/>
    </source>
</evidence>
<sequence>MRDTSLHHTEPSRPPTAILPASSPYRADNTRYHIPPLSTNNNEDDANNSEDNEEDRHIHEDDNED</sequence>